<dbReference type="AlphaFoldDB" id="A0A6C0BWD6"/>
<sequence length="114" mass="13298">MTFEDHIKGWVSFDNQLRLVNNRARELRNQRNDIGSQIMNYVETQNLSNATVKISDGKIRFVETKQSPPISLKHVGACLGRFIDDSEKVDEIMNYIKQTRDSKYVSEIKRTYSQ</sequence>
<dbReference type="Pfam" id="PF19064">
    <property type="entry name" value="DUF5760"/>
    <property type="match status" value="1"/>
</dbReference>
<evidence type="ECO:0000313" key="1">
    <source>
        <dbReference type="EMBL" id="QHS96755.1"/>
    </source>
</evidence>
<dbReference type="EMBL" id="MN739278">
    <property type="protein sequence ID" value="QHS96755.1"/>
    <property type="molecule type" value="Genomic_DNA"/>
</dbReference>
<accession>A0A6C0BWD6</accession>
<protein>
    <submittedName>
        <fullName evidence="1">Uncharacterized protein</fullName>
    </submittedName>
</protein>
<reference evidence="1" key="1">
    <citation type="journal article" date="2020" name="Nature">
        <title>Giant virus diversity and host interactions through global metagenomics.</title>
        <authorList>
            <person name="Schulz F."/>
            <person name="Roux S."/>
            <person name="Paez-Espino D."/>
            <person name="Jungbluth S."/>
            <person name="Walsh D.A."/>
            <person name="Denef V.J."/>
            <person name="McMahon K.D."/>
            <person name="Konstantinidis K.T."/>
            <person name="Eloe-Fadrosh E.A."/>
            <person name="Kyrpides N.C."/>
            <person name="Woyke T."/>
        </authorList>
    </citation>
    <scope>NUCLEOTIDE SEQUENCE</scope>
    <source>
        <strain evidence="1">GVMAG-M-3300020166-5</strain>
    </source>
</reference>
<name>A0A6C0BWD6_9ZZZZ</name>
<organism evidence="1">
    <name type="scientific">viral metagenome</name>
    <dbReference type="NCBI Taxonomy" id="1070528"/>
    <lineage>
        <taxon>unclassified sequences</taxon>
        <taxon>metagenomes</taxon>
        <taxon>organismal metagenomes</taxon>
    </lineage>
</organism>
<proteinExistence type="predicted"/>
<dbReference type="InterPro" id="IPR043918">
    <property type="entry name" value="DUF5760"/>
</dbReference>